<sequence>MLPDTHYPRPHYALDGTTWHDGLCGACHGSGSRDGEVCDSCHGGGFCLLEIEMDADIEGE</sequence>
<name>A0AAU8J340_9ACTN</name>
<organism evidence="1">
    <name type="scientific">Streptomyces tabacisoli</name>
    <dbReference type="NCBI Taxonomy" id="3156398"/>
    <lineage>
        <taxon>Bacteria</taxon>
        <taxon>Bacillati</taxon>
        <taxon>Actinomycetota</taxon>
        <taxon>Actinomycetes</taxon>
        <taxon>Kitasatosporales</taxon>
        <taxon>Streptomycetaceae</taxon>
        <taxon>Streptomyces</taxon>
    </lineage>
</organism>
<protein>
    <submittedName>
        <fullName evidence="1">Uncharacterized protein</fullName>
    </submittedName>
</protein>
<accession>A0AAU8J340</accession>
<reference evidence="1" key="1">
    <citation type="submission" date="2024-06" db="EMBL/GenBank/DDBJ databases">
        <title>Streptomyces sp. strain HUAS MG91 genome sequences.</title>
        <authorList>
            <person name="Mo P."/>
        </authorList>
    </citation>
    <scope>NUCLEOTIDE SEQUENCE</scope>
    <source>
        <strain evidence="1">HUAS MG91</strain>
    </source>
</reference>
<dbReference type="RefSeq" id="WP_353946306.1">
    <property type="nucleotide sequence ID" value="NZ_CP159534.1"/>
</dbReference>
<dbReference type="AlphaFoldDB" id="A0AAU8J340"/>
<dbReference type="KEGG" id="stac:ABII15_35055"/>
<proteinExistence type="predicted"/>
<gene>
    <name evidence="1" type="ORF">ABII15_35055</name>
</gene>
<evidence type="ECO:0000313" key="1">
    <source>
        <dbReference type="EMBL" id="XCJ74870.1"/>
    </source>
</evidence>
<dbReference type="EMBL" id="CP159534">
    <property type="protein sequence ID" value="XCJ74870.1"/>
    <property type="molecule type" value="Genomic_DNA"/>
</dbReference>